<dbReference type="PANTHER" id="PTHR28633">
    <property type="entry name" value="HERMANSKY-PUDLAK SYNDROME 3 PROTEIN"/>
    <property type="match status" value="1"/>
</dbReference>
<dbReference type="OrthoDB" id="10255480at2759"/>
<organism evidence="1 2">
    <name type="scientific">Apolygus lucorum</name>
    <name type="common">Small green plant bug</name>
    <name type="synonym">Lygocoris lucorum</name>
    <dbReference type="NCBI Taxonomy" id="248454"/>
    <lineage>
        <taxon>Eukaryota</taxon>
        <taxon>Metazoa</taxon>
        <taxon>Ecdysozoa</taxon>
        <taxon>Arthropoda</taxon>
        <taxon>Hexapoda</taxon>
        <taxon>Insecta</taxon>
        <taxon>Pterygota</taxon>
        <taxon>Neoptera</taxon>
        <taxon>Paraneoptera</taxon>
        <taxon>Hemiptera</taxon>
        <taxon>Heteroptera</taxon>
        <taxon>Panheteroptera</taxon>
        <taxon>Cimicomorpha</taxon>
        <taxon>Miridae</taxon>
        <taxon>Mirini</taxon>
        <taxon>Apolygus</taxon>
    </lineage>
</organism>
<reference evidence="1" key="1">
    <citation type="journal article" date="2021" name="Mol. Ecol. Resour.">
        <title>Apolygus lucorum genome provides insights into omnivorousness and mesophyll feeding.</title>
        <authorList>
            <person name="Liu Y."/>
            <person name="Liu H."/>
            <person name="Wang H."/>
            <person name="Huang T."/>
            <person name="Liu B."/>
            <person name="Yang B."/>
            <person name="Yin L."/>
            <person name="Li B."/>
            <person name="Zhang Y."/>
            <person name="Zhang S."/>
            <person name="Jiang F."/>
            <person name="Zhang X."/>
            <person name="Ren Y."/>
            <person name="Wang B."/>
            <person name="Wang S."/>
            <person name="Lu Y."/>
            <person name="Wu K."/>
            <person name="Fan W."/>
            <person name="Wang G."/>
        </authorList>
    </citation>
    <scope>NUCLEOTIDE SEQUENCE</scope>
    <source>
        <strain evidence="1">12Hb</strain>
    </source>
</reference>
<proteinExistence type="predicted"/>
<dbReference type="Proteomes" id="UP000466442">
    <property type="component" value="Unassembled WGS sequence"/>
</dbReference>
<dbReference type="AlphaFoldDB" id="A0A6A4IR76"/>
<gene>
    <name evidence="1" type="ORF">GE061_010689</name>
</gene>
<dbReference type="PANTHER" id="PTHR28633:SF1">
    <property type="entry name" value="BLOC-2 COMPLEX MEMBER HPS3"/>
    <property type="match status" value="1"/>
</dbReference>
<accession>A0A6A4IR76</accession>
<keyword evidence="2" id="KW-1185">Reference proteome</keyword>
<name>A0A6A4IR76_APOLU</name>
<comment type="caution">
    <text evidence="1">The sequence shown here is derived from an EMBL/GenBank/DDBJ whole genome shotgun (WGS) entry which is preliminary data.</text>
</comment>
<dbReference type="InterPro" id="IPR017216">
    <property type="entry name" value="HPS3"/>
</dbReference>
<dbReference type="GO" id="GO:0005737">
    <property type="term" value="C:cytoplasm"/>
    <property type="evidence" value="ECO:0007669"/>
    <property type="project" value="TreeGrafter"/>
</dbReference>
<evidence type="ECO:0000313" key="2">
    <source>
        <dbReference type="Proteomes" id="UP000466442"/>
    </source>
</evidence>
<dbReference type="EMBL" id="WIXP02000003">
    <property type="protein sequence ID" value="KAF6212976.1"/>
    <property type="molecule type" value="Genomic_DNA"/>
</dbReference>
<sequence>MDEAEKDPQINLFFNKNNRMVRVISVHHFDSQVIQTCEEPLAATSAPPDRILTALPHHVIEVHDLTQRGQPPFSFPTVDRVQELRYCITGI</sequence>
<evidence type="ECO:0000313" key="1">
    <source>
        <dbReference type="EMBL" id="KAF6212976.1"/>
    </source>
</evidence>
<protein>
    <submittedName>
        <fullName evidence="1">Uncharacterized protein</fullName>
    </submittedName>
</protein>